<dbReference type="Gene3D" id="3.40.20.10">
    <property type="entry name" value="Severin"/>
    <property type="match status" value="2"/>
</dbReference>
<feature type="compositionally biased region" description="Basic and acidic residues" evidence="1">
    <location>
        <begin position="264"/>
        <end position="274"/>
    </location>
</feature>
<dbReference type="OrthoDB" id="6375767at2759"/>
<protein>
    <submittedName>
        <fullName evidence="2">Uncharacterized protein</fullName>
    </submittedName>
</protein>
<feature type="region of interest" description="Disordered" evidence="1">
    <location>
        <begin position="200"/>
        <end position="351"/>
    </location>
</feature>
<feature type="compositionally biased region" description="Polar residues" evidence="1">
    <location>
        <begin position="245"/>
        <end position="263"/>
    </location>
</feature>
<dbReference type="SUPFAM" id="SSF55753">
    <property type="entry name" value="Actin depolymerizing proteins"/>
    <property type="match status" value="2"/>
</dbReference>
<feature type="region of interest" description="Disordered" evidence="1">
    <location>
        <begin position="1"/>
        <end position="44"/>
    </location>
</feature>
<evidence type="ECO:0000256" key="1">
    <source>
        <dbReference type="SAM" id="MobiDB-lite"/>
    </source>
</evidence>
<feature type="compositionally biased region" description="Polar residues" evidence="1">
    <location>
        <begin position="441"/>
        <end position="457"/>
    </location>
</feature>
<proteinExistence type="predicted"/>
<feature type="compositionally biased region" description="Polar residues" evidence="1">
    <location>
        <begin position="392"/>
        <end position="408"/>
    </location>
</feature>
<feature type="region of interest" description="Disordered" evidence="1">
    <location>
        <begin position="387"/>
        <end position="579"/>
    </location>
</feature>
<keyword evidence="3" id="KW-1185">Reference proteome</keyword>
<evidence type="ECO:0000313" key="3">
    <source>
        <dbReference type="Proteomes" id="UP000324748"/>
    </source>
</evidence>
<feature type="region of interest" description="Disordered" evidence="1">
    <location>
        <begin position="121"/>
        <end position="178"/>
    </location>
</feature>
<dbReference type="Proteomes" id="UP000324748">
    <property type="component" value="Unassembled WGS sequence"/>
</dbReference>
<comment type="caution">
    <text evidence="2">The sequence shown here is derived from an EMBL/GenBank/DDBJ whole genome shotgun (WGS) entry which is preliminary data.</text>
</comment>
<organism evidence="2 3">
    <name type="scientific">Puccinia graminis f. sp. tritici</name>
    <dbReference type="NCBI Taxonomy" id="56615"/>
    <lineage>
        <taxon>Eukaryota</taxon>
        <taxon>Fungi</taxon>
        <taxon>Dikarya</taxon>
        <taxon>Basidiomycota</taxon>
        <taxon>Pucciniomycotina</taxon>
        <taxon>Pucciniomycetes</taxon>
        <taxon>Pucciniales</taxon>
        <taxon>Pucciniaceae</taxon>
        <taxon>Puccinia</taxon>
    </lineage>
</organism>
<feature type="compositionally biased region" description="Basic residues" evidence="1">
    <location>
        <begin position="537"/>
        <end position="547"/>
    </location>
</feature>
<feature type="compositionally biased region" description="Polar residues" evidence="1">
    <location>
        <begin position="295"/>
        <end position="322"/>
    </location>
</feature>
<feature type="compositionally biased region" description="Polar residues" evidence="1">
    <location>
        <begin position="7"/>
        <end position="34"/>
    </location>
</feature>
<reference evidence="2 3" key="1">
    <citation type="submission" date="2019-05" db="EMBL/GenBank/DDBJ databases">
        <title>Emergence of the Ug99 lineage of the wheat stem rust pathogen through somatic hybridization.</title>
        <authorList>
            <person name="Li F."/>
            <person name="Upadhyaya N.M."/>
            <person name="Sperschneider J."/>
            <person name="Matny O."/>
            <person name="Nguyen-Phuc H."/>
            <person name="Mago R."/>
            <person name="Raley C."/>
            <person name="Miller M.E."/>
            <person name="Silverstein K.A.T."/>
            <person name="Henningsen E."/>
            <person name="Hirsch C.D."/>
            <person name="Visser B."/>
            <person name="Pretorius Z.A."/>
            <person name="Steffenson B.J."/>
            <person name="Schwessinger B."/>
            <person name="Dodds P.N."/>
            <person name="Figueroa M."/>
        </authorList>
    </citation>
    <scope>NUCLEOTIDE SEQUENCE [LARGE SCALE GENOMIC DNA]</scope>
    <source>
        <strain evidence="2">21-0</strain>
    </source>
</reference>
<feature type="compositionally biased region" description="Low complexity" evidence="1">
    <location>
        <begin position="160"/>
        <end position="177"/>
    </location>
</feature>
<gene>
    <name evidence="2" type="ORF">PGT21_024473</name>
</gene>
<name>A0A5B0MLG5_PUCGR</name>
<evidence type="ECO:0000313" key="2">
    <source>
        <dbReference type="EMBL" id="KAA1077947.1"/>
    </source>
</evidence>
<feature type="compositionally biased region" description="Polar residues" evidence="1">
    <location>
        <begin position="124"/>
        <end position="133"/>
    </location>
</feature>
<accession>A0A5B0MLG5</accession>
<dbReference type="InterPro" id="IPR029006">
    <property type="entry name" value="ADF-H/Gelsolin-like_dom_sf"/>
</dbReference>
<feature type="compositionally biased region" description="Polar residues" evidence="1">
    <location>
        <begin position="222"/>
        <end position="232"/>
    </location>
</feature>
<dbReference type="EMBL" id="VSWC01000144">
    <property type="protein sequence ID" value="KAA1077947.1"/>
    <property type="molecule type" value="Genomic_DNA"/>
</dbReference>
<dbReference type="AlphaFoldDB" id="A0A5B0MLG5"/>
<feature type="compositionally biased region" description="Pro residues" evidence="1">
    <location>
        <begin position="634"/>
        <end position="646"/>
    </location>
</feature>
<feature type="region of interest" description="Disordered" evidence="1">
    <location>
        <begin position="605"/>
        <end position="691"/>
    </location>
</feature>
<sequence length="1150" mass="125946">MDKNTHSQHNPAQNNTPNQHHAIQYSSRFTSETSKPVPLAHFMGARRDLKGPVLTKQRVDEKEIRPDGWELAEKRFQQAQASGGAGGLNSLASLLSGGSSGSNLSSHAGNFTKRALPGMVPQDRINSQDTKQANNNNNNNQQRDTKPSFSSKFDHDKPKTFSNPSSQSTSIPTTTTSHAASFLKPKSLADRLAQLGVTNEIKTNIPPSHPAASSPRADKFPSTDQINNQQPEPESIQADPPRNFNRITKSNSAIFNTAPQQTLPEEKSDRKEQRPLSVHIAPPRDPNPRTKASPILSSPQTNTPREPLSTRPNGPSQPTSGPSYKRNNRPQSAFPHAPHISTEGPTTLGVPNKAMTASLSRLAGSNIVAQRLEWSKQKEQLGTMDEFGSPLIKTSPNSTYSAHNSQIPSPVLPPQPITQNPVFSERSKNAIETPAEEPSGGLSQTRPHSVQRQNTGPKHTESGIKKQLNQYNKSTRSDEDDDQRFGITSSRDTKRNKKNIDQLRSSSPAKKENEGHGGGIRATAADVQPSTTSPLRMSHKSRARVPRRPSGSSPAKARAEAAKVCSPPLGGTIASRQLPSIPSFSPLMKKGTSELAAVWGSQLSNPTKKAVDGDPLPKKSPHPLTSPLNAHRPLPTPPSATLPPARPRTATAPDSRPLPVPPAAVSATTPLSPEPRPRTRPLPTPQFKSESSSLSKALKVKEANVYPQSQIDVSKIWASYEEKQESLSALAQADKLVQLEIFQLNRTQTDELSTTMLDREDYGTFYSEESLLIICTMKGSKMVLMVWRGREVREEDGGTEGRIGRLLKKYGIDRQASLVIVNQGYEPPELVQALGGRLLLRTGDRFDSVYQRGLSAVFTCKSFPLPSSSFHDPNTQDERVVIIEEHFLNHPTSDPAITLCTGYPSLIKICLQQQPSKLGLYLWNGRLSNPLELEECKLLAHQVRNEAGAHKTELEVVEEGNESDRFLSLLGNVNFARSYHWRYKELVPMRTMIVDAHGQQIDRVSLSDISILWTGLEVFILVPPSITNPITSSSSSSSMTMSMSMSMVEKQVRNALGLARSLATSSSSIAHSLDRFHQLPKRILATHCLLFPSIIPVDLLASVRFGNHLDRLNEGFPRPNCMNLISLDEFCSDPTSSLTSSLSALSLSQI</sequence>